<comment type="caution">
    <text evidence="3">The sequence shown here is derived from an EMBL/GenBank/DDBJ whole genome shotgun (WGS) entry which is preliminary data.</text>
</comment>
<name>A0A9D7LQA1_9RHOO</name>
<evidence type="ECO:0000259" key="2">
    <source>
        <dbReference type="Pfam" id="PF13548"/>
    </source>
</evidence>
<organism evidence="3 4">
    <name type="scientific">Candidatus Dechloromonas phosphorivorans</name>
    <dbReference type="NCBI Taxonomy" id="2899244"/>
    <lineage>
        <taxon>Bacteria</taxon>
        <taxon>Pseudomonadati</taxon>
        <taxon>Pseudomonadota</taxon>
        <taxon>Betaproteobacteria</taxon>
        <taxon>Rhodocyclales</taxon>
        <taxon>Azonexaceae</taxon>
        <taxon>Dechloromonas</taxon>
    </lineage>
</organism>
<protein>
    <submittedName>
        <fullName evidence="3">DUF4126 domain-containing protein</fullName>
    </submittedName>
</protein>
<reference evidence="3" key="1">
    <citation type="submission" date="2020-10" db="EMBL/GenBank/DDBJ databases">
        <title>Connecting structure to function with the recovery of over 1000 high-quality activated sludge metagenome-assembled genomes encoding full-length rRNA genes using long-read sequencing.</title>
        <authorList>
            <person name="Singleton C.M."/>
            <person name="Petriglieri F."/>
            <person name="Kristensen J.M."/>
            <person name="Kirkegaard R.H."/>
            <person name="Michaelsen T.Y."/>
            <person name="Andersen M.H."/>
            <person name="Karst S.M."/>
            <person name="Dueholm M.S."/>
            <person name="Nielsen P.H."/>
            <person name="Albertsen M."/>
        </authorList>
    </citation>
    <scope>NUCLEOTIDE SEQUENCE</scope>
    <source>
        <strain evidence="3">OdNE_18-Q3-R46-58_BAT3C.305</strain>
    </source>
</reference>
<dbReference type="EMBL" id="JADKBR010000021">
    <property type="protein sequence ID" value="MBK8891997.1"/>
    <property type="molecule type" value="Genomic_DNA"/>
</dbReference>
<feature type="transmembrane region" description="Helical" evidence="1">
    <location>
        <begin position="17"/>
        <end position="37"/>
    </location>
</feature>
<proteinExistence type="predicted"/>
<keyword evidence="1" id="KW-1133">Transmembrane helix</keyword>
<dbReference type="Pfam" id="PF13548">
    <property type="entry name" value="DUF4126"/>
    <property type="match status" value="1"/>
</dbReference>
<sequence>MAQTIALSAGLAWASGLRLYLVVFLAGALSHLGYLHLPSTLDVLQNPLVIGVAGVMAFAELIADKVPAFDSVWDGFQTFIRIPAGALLAAFALGEVDPAWMVAAGLIGGTITAGTHFAKAGSRLAINTSPEPFSNWIASFGEEGMVLAGLWAMLASPLVFLGLLAVFLLLAGFVLYKLWGLLGRLLRRV</sequence>
<keyword evidence="1" id="KW-0812">Transmembrane</keyword>
<feature type="transmembrane region" description="Helical" evidence="1">
    <location>
        <begin position="99"/>
        <end position="121"/>
    </location>
</feature>
<accession>A0A9D7LQA1</accession>
<feature type="transmembrane region" description="Helical" evidence="1">
    <location>
        <begin position="133"/>
        <end position="152"/>
    </location>
</feature>
<evidence type="ECO:0000256" key="1">
    <source>
        <dbReference type="SAM" id="Phobius"/>
    </source>
</evidence>
<feature type="transmembrane region" description="Helical" evidence="1">
    <location>
        <begin position="158"/>
        <end position="179"/>
    </location>
</feature>
<evidence type="ECO:0000313" key="3">
    <source>
        <dbReference type="EMBL" id="MBK8891997.1"/>
    </source>
</evidence>
<evidence type="ECO:0000313" key="4">
    <source>
        <dbReference type="Proteomes" id="UP000808146"/>
    </source>
</evidence>
<dbReference type="Proteomes" id="UP000808146">
    <property type="component" value="Unassembled WGS sequence"/>
</dbReference>
<dbReference type="InterPro" id="IPR025196">
    <property type="entry name" value="DUF4126"/>
</dbReference>
<gene>
    <name evidence="3" type="ORF">IPN75_17260</name>
</gene>
<keyword evidence="1" id="KW-0472">Membrane</keyword>
<feature type="domain" description="DUF4126" evidence="2">
    <location>
        <begin position="5"/>
        <end position="175"/>
    </location>
</feature>
<dbReference type="AlphaFoldDB" id="A0A9D7LQA1"/>